<name>S8BFF9_DACHA</name>
<dbReference type="eggNOG" id="ENOG502SQTV">
    <property type="taxonomic scope" value="Eukaryota"/>
</dbReference>
<evidence type="ECO:0000313" key="3">
    <source>
        <dbReference type="EMBL" id="EPS38023.1"/>
    </source>
</evidence>
<feature type="region of interest" description="Disordered" evidence="1">
    <location>
        <begin position="155"/>
        <end position="189"/>
    </location>
</feature>
<feature type="transmembrane region" description="Helical" evidence="2">
    <location>
        <begin position="194"/>
        <end position="218"/>
    </location>
</feature>
<evidence type="ECO:0000256" key="2">
    <source>
        <dbReference type="SAM" id="Phobius"/>
    </source>
</evidence>
<dbReference type="STRING" id="1284197.S8BFF9"/>
<dbReference type="Gene3D" id="2.80.10.50">
    <property type="match status" value="1"/>
</dbReference>
<comment type="caution">
    <text evidence="3">The sequence shown here is derived from an EMBL/GenBank/DDBJ whole genome shotgun (WGS) entry which is preliminary data.</text>
</comment>
<dbReference type="EMBL" id="AQGS01000592">
    <property type="protein sequence ID" value="EPS38023.1"/>
    <property type="molecule type" value="Genomic_DNA"/>
</dbReference>
<evidence type="ECO:0000313" key="4">
    <source>
        <dbReference type="Proteomes" id="UP000015100"/>
    </source>
</evidence>
<dbReference type="Proteomes" id="UP000015100">
    <property type="component" value="Unassembled WGS sequence"/>
</dbReference>
<keyword evidence="2" id="KW-0472">Membrane</keyword>
<keyword evidence="4" id="KW-1185">Reference proteome</keyword>
<gene>
    <name evidence="3" type="ORF">H072_8251</name>
</gene>
<evidence type="ECO:0000256" key="1">
    <source>
        <dbReference type="SAM" id="MobiDB-lite"/>
    </source>
</evidence>
<keyword evidence="2" id="KW-1133">Transmembrane helix</keyword>
<dbReference type="PANTHER" id="PTHR16861">
    <property type="entry name" value="GLYCOPROTEIN 38"/>
    <property type="match status" value="1"/>
</dbReference>
<dbReference type="CDD" id="cd00161">
    <property type="entry name" value="beta-trefoil_Ricin-like"/>
    <property type="match status" value="1"/>
</dbReference>
<reference evidence="4" key="2">
    <citation type="submission" date="2013-04" db="EMBL/GenBank/DDBJ databases">
        <title>Genomic mechanisms accounting for the adaptation to parasitism in nematode-trapping fungi.</title>
        <authorList>
            <person name="Ahren D.G."/>
        </authorList>
    </citation>
    <scope>NUCLEOTIDE SEQUENCE [LARGE SCALE GENOMIC DNA]</scope>
    <source>
        <strain evidence="4">CBS 200.50</strain>
    </source>
</reference>
<dbReference type="OrthoDB" id="9986966at2759"/>
<dbReference type="AlphaFoldDB" id="S8BFF9"/>
<reference evidence="3 4" key="1">
    <citation type="journal article" date="2013" name="PLoS Genet.">
        <title>Genomic mechanisms accounting for the adaptation to parasitism in nematode-trapping fungi.</title>
        <authorList>
            <person name="Meerupati T."/>
            <person name="Andersson K.M."/>
            <person name="Friman E."/>
            <person name="Kumar D."/>
            <person name="Tunlid A."/>
            <person name="Ahren D."/>
        </authorList>
    </citation>
    <scope>NUCLEOTIDE SEQUENCE [LARGE SCALE GENOMIC DNA]</scope>
    <source>
        <strain evidence="3 4">CBS 200.50</strain>
    </source>
</reference>
<organism evidence="3 4">
    <name type="scientific">Dactylellina haptotyla (strain CBS 200.50)</name>
    <name type="common">Nematode-trapping fungus</name>
    <name type="synonym">Monacrosporium haptotylum</name>
    <dbReference type="NCBI Taxonomy" id="1284197"/>
    <lineage>
        <taxon>Eukaryota</taxon>
        <taxon>Fungi</taxon>
        <taxon>Dikarya</taxon>
        <taxon>Ascomycota</taxon>
        <taxon>Pezizomycotina</taxon>
        <taxon>Orbiliomycetes</taxon>
        <taxon>Orbiliales</taxon>
        <taxon>Orbiliaceae</taxon>
        <taxon>Dactylellina</taxon>
    </lineage>
</organism>
<dbReference type="HOGENOM" id="CLU_994041_0_0_1"/>
<dbReference type="PANTHER" id="PTHR16861:SF4">
    <property type="entry name" value="SH3 DOMAIN PROTEIN (AFU_ORTHOLOGUE AFUA_1G13610)"/>
    <property type="match status" value="1"/>
</dbReference>
<protein>
    <submittedName>
        <fullName evidence="3">Uncharacterized protein</fullName>
    </submittedName>
</protein>
<keyword evidence="2" id="KW-0812">Transmembrane</keyword>
<dbReference type="InterPro" id="IPR035992">
    <property type="entry name" value="Ricin_B-like_lectins"/>
</dbReference>
<dbReference type="PROSITE" id="PS50231">
    <property type="entry name" value="RICIN_B_LECTIN"/>
    <property type="match status" value="1"/>
</dbReference>
<accession>S8BFF9</accession>
<sequence>MATIDTSKTYVLTNSFTGPLKALSISSGSTSLSMADVVTGGTDTQEWLATSAGISGYYRLHIASLGTSQSLDVINDNGVDSINVYMTATGQYTGQYWRFDTWSSGGGYRLSNNFTGLDLHLDVYSDTLQAFLATGDHTGQHWTLGTPAATLAPSTTSIPSVSTSGAAPTTTTPISSATVESSSSGSNKSLSPGAIAGIAVGGIAIIAIVIGAAIFFGLRKRKSERGGGNHMGHAQHDPKQDMAAVAGQKKWTYDNAATYAPHVSELEAVKSQPLLAELPS</sequence>
<proteinExistence type="predicted"/>
<dbReference type="SUPFAM" id="SSF50370">
    <property type="entry name" value="Ricin B-like lectins"/>
    <property type="match status" value="1"/>
</dbReference>